<reference evidence="9" key="1">
    <citation type="submission" date="2021-02" db="EMBL/GenBank/DDBJ databases">
        <title>The CRISPR/cas machinery reduction and long-range gene transfer in the hot spring cyanobacterium Synechococcus.</title>
        <authorList>
            <person name="Dvorak P."/>
            <person name="Jahodarova E."/>
            <person name="Hasler P."/>
            <person name="Poulickova A."/>
        </authorList>
    </citation>
    <scope>NUCLEOTIDE SEQUENCE</scope>
    <source>
        <strain evidence="9">Rupite</strain>
    </source>
</reference>
<feature type="compositionally biased region" description="Polar residues" evidence="7">
    <location>
        <begin position="840"/>
        <end position="857"/>
    </location>
</feature>
<keyword evidence="2 6" id="KW-0547">Nucleotide-binding</keyword>
<evidence type="ECO:0000256" key="1">
    <source>
        <dbReference type="ARBA" id="ARBA00022490"/>
    </source>
</evidence>
<evidence type="ECO:0000256" key="5">
    <source>
        <dbReference type="ARBA" id="ARBA00023125"/>
    </source>
</evidence>
<dbReference type="SUPFAM" id="SSF75553">
    <property type="entry name" value="Smc hinge domain"/>
    <property type="match status" value="1"/>
</dbReference>
<dbReference type="InterPro" id="IPR010935">
    <property type="entry name" value="SMC_hinge"/>
</dbReference>
<dbReference type="Gene3D" id="1.10.287.1490">
    <property type="match status" value="1"/>
</dbReference>
<feature type="domain" description="SMC hinge" evidence="8">
    <location>
        <begin position="543"/>
        <end position="657"/>
    </location>
</feature>
<keyword evidence="3 6" id="KW-0067">ATP-binding</keyword>
<protein>
    <recommendedName>
        <fullName evidence="6">Chromosome partition protein Smc</fullName>
    </recommendedName>
</protein>
<comment type="subcellular location">
    <subcellularLocation>
        <location evidence="6">Cytoplasm</location>
    </subcellularLocation>
</comment>
<dbReference type="Pfam" id="PF06470">
    <property type="entry name" value="SMC_hinge"/>
    <property type="match status" value="1"/>
</dbReference>
<evidence type="ECO:0000256" key="2">
    <source>
        <dbReference type="ARBA" id="ARBA00022741"/>
    </source>
</evidence>
<accession>A0ABT0CFC4</accession>
<dbReference type="Gene3D" id="1.20.1060.20">
    <property type="match status" value="1"/>
</dbReference>
<name>A0ABT0CFC4_THEVL</name>
<dbReference type="SUPFAM" id="SSF52540">
    <property type="entry name" value="P-loop containing nucleoside triphosphate hydrolases"/>
    <property type="match status" value="1"/>
</dbReference>
<dbReference type="HAMAP" id="MF_01894">
    <property type="entry name" value="Smc_prok"/>
    <property type="match status" value="1"/>
</dbReference>
<gene>
    <name evidence="6 9" type="primary">smc</name>
    <name evidence="9" type="ORF">JX360_16180</name>
</gene>
<dbReference type="PANTHER" id="PTHR18937">
    <property type="entry name" value="STRUCTURAL MAINTENANCE OF CHROMOSOMES SMC FAMILY MEMBER"/>
    <property type="match status" value="1"/>
</dbReference>
<evidence type="ECO:0000313" key="9">
    <source>
        <dbReference type="EMBL" id="MCJ2544424.1"/>
    </source>
</evidence>
<dbReference type="EMBL" id="JAFIRA010000064">
    <property type="protein sequence ID" value="MCJ2544424.1"/>
    <property type="molecule type" value="Genomic_DNA"/>
</dbReference>
<organism evidence="9 10">
    <name type="scientific">Thermostichus vulcanus str. 'Rupite'</name>
    <dbReference type="NCBI Taxonomy" id="2813851"/>
    <lineage>
        <taxon>Bacteria</taxon>
        <taxon>Bacillati</taxon>
        <taxon>Cyanobacteriota</taxon>
        <taxon>Cyanophyceae</taxon>
        <taxon>Thermostichales</taxon>
        <taxon>Thermostichaceae</taxon>
        <taxon>Thermostichus</taxon>
    </lineage>
</organism>
<feature type="coiled-coil region" evidence="6">
    <location>
        <begin position="188"/>
        <end position="249"/>
    </location>
</feature>
<feature type="region of interest" description="Disordered" evidence="7">
    <location>
        <begin position="840"/>
        <end position="872"/>
    </location>
</feature>
<dbReference type="Proteomes" id="UP000830835">
    <property type="component" value="Unassembled WGS sequence"/>
</dbReference>
<dbReference type="Gene3D" id="3.30.70.1620">
    <property type="match status" value="1"/>
</dbReference>
<feature type="binding site" evidence="6">
    <location>
        <begin position="32"/>
        <end position="39"/>
    </location>
    <ligand>
        <name>ATP</name>
        <dbReference type="ChEBI" id="CHEBI:30616"/>
    </ligand>
</feature>
<dbReference type="Gene3D" id="3.40.50.300">
    <property type="entry name" value="P-loop containing nucleotide triphosphate hydrolases"/>
    <property type="match status" value="2"/>
</dbReference>
<dbReference type="NCBIfam" id="TIGR02169">
    <property type="entry name" value="SMC_prok_A"/>
    <property type="match status" value="1"/>
</dbReference>
<keyword evidence="1 6" id="KW-0963">Cytoplasm</keyword>
<feature type="coiled-coil region" evidence="6">
    <location>
        <begin position="746"/>
        <end position="780"/>
    </location>
</feature>
<evidence type="ECO:0000259" key="8">
    <source>
        <dbReference type="SMART" id="SM00968"/>
    </source>
</evidence>
<feature type="coiled-coil region" evidence="6">
    <location>
        <begin position="276"/>
        <end position="528"/>
    </location>
</feature>
<dbReference type="InterPro" id="IPR027417">
    <property type="entry name" value="P-loop_NTPase"/>
</dbReference>
<dbReference type="InterPro" id="IPR024704">
    <property type="entry name" value="SMC"/>
</dbReference>
<keyword evidence="4 6" id="KW-0175">Coiled coil</keyword>
<feature type="compositionally biased region" description="Basic and acidic residues" evidence="7">
    <location>
        <begin position="858"/>
        <end position="872"/>
    </location>
</feature>
<comment type="subunit">
    <text evidence="6">Homodimer.</text>
</comment>
<dbReference type="InterPro" id="IPR036277">
    <property type="entry name" value="SMC_hinge_sf"/>
</dbReference>
<dbReference type="PIRSF" id="PIRSF005719">
    <property type="entry name" value="SMC"/>
    <property type="match status" value="1"/>
</dbReference>
<proteinExistence type="inferred from homology"/>
<dbReference type="Pfam" id="PF02463">
    <property type="entry name" value="SMC_N"/>
    <property type="match status" value="1"/>
</dbReference>
<dbReference type="SMART" id="SM00968">
    <property type="entry name" value="SMC_hinge"/>
    <property type="match status" value="1"/>
</dbReference>
<comment type="caution">
    <text evidence="9">The sequence shown here is derived from an EMBL/GenBank/DDBJ whole genome shotgun (WGS) entry which is preliminary data.</text>
</comment>
<comment type="function">
    <text evidence="6">Required for chromosome condensation and partitioning.</text>
</comment>
<dbReference type="InterPro" id="IPR003395">
    <property type="entry name" value="RecF/RecN/SMC_N"/>
</dbReference>
<dbReference type="InterPro" id="IPR011890">
    <property type="entry name" value="SMC_prok"/>
</dbReference>
<evidence type="ECO:0000256" key="4">
    <source>
        <dbReference type="ARBA" id="ARBA00023054"/>
    </source>
</evidence>
<comment type="domain">
    <text evidence="6">Contains large globular domains required for ATP hydrolysis at each terminus and a third globular domain forming a flexible hinge near the middle of the molecule. These domains are separated by coiled-coil structures.</text>
</comment>
<keyword evidence="10" id="KW-1185">Reference proteome</keyword>
<sequence length="1191" mass="136188">MYVKQIELTRFKSFGSTTSMPLLPGFTVISGPNGSGKSNILDAILFALGLSSSRGMRAEKLLDLVHSGSLHSHRRVETHVSVTFDLGQGSGHVGTHGAGNGAAPPREWKVSRRLRVSPGRGEDPDSPAYTSTFYINDVPCTLSELHEQLEAMHIYPNGYNVVLQGDVTSIISMNAKERRQIIDELAGVATFDRKIAQANNKLEAVREQIERFRLIEQELQAQGERLLKESEKAQQYQQLRLHLETLEQQQQVLLWQHLQTQVEQTQGSIQQLIQVQEKATAELVQWHEQLQQTEATLTDLQSRIHALGEEEYLQRQAQIATAEAQLQQTSQQIETWQQEIAQGQHLRQQWQEQLHRLDSELQQLQTEQAQLTQAHRCLQEQQQKAQTTLEQSREQLRALAQSSDAWVKQQRYLTRHIEEIRAEQEPLQQEHIRLQERQRQLERQSQDTQMEIAQIEDWLGSHLALTADLEQSCRQAETQVQTLAQELSQLQSSLELDRATHERLTAELHSKQRQLDKLETRRQVLQESQGSRATQAVLSARLPGVLGLVAQLGQVDPQYQLALEIAAGSRLQFVVVEDDTVAVSAVNFLKREKVGRATFLPLNKLQTTRPPAPLKLNGLVDYAIRLVRFEDRYRDVFGFVLGSTLVFESLELAQPHIGKHRIVTLEGELLETSGAITGGISQQRQGIHFSASEHSEVDELRARLDDLEDLLKALIPRLQAGQAREKHLTQALLLARQDTLQAQQYLERHQSDCQNQQARLQQLQGSLAQLHTENQHIQARLEQIQLYWVPLEQRLADLTLKLSQLEGSPVNQHWQQIQQTVQQQESHLAELQHQLTQLERQRQENATQQHLNRAKVQQHQERIQESEQRQAHLQEQIAQAQATLRQTQDHLAEQRQHLSEIDARLAHLRQERDQQEFQVRAQQQQIQRLDWERYNALTQQQEKEALLAQLQTQRQAAAQDLPDPLPELPASLTLEELQRQKRKTEDKLRSLEPVNMLAITEYEETQVRLTDLSAKLETLNQERTELLLRIENFSTLRRQAFLDAFHAVDSHFQTIFAQLSDGDGHLELENPEDPLSGGLTLVAHPKGKPVRRLSSMSGGEKSLTALSFIFALQRFRPSSFYAFDEVDMFLDGANVEKLANMIWQQSRQAQFLVVSLRRPMIEKAERTIGVTQARGAYTQVIGLTNPTPHVG</sequence>
<evidence type="ECO:0000256" key="7">
    <source>
        <dbReference type="SAM" id="MobiDB-lite"/>
    </source>
</evidence>
<dbReference type="NCBIfam" id="TIGR02168">
    <property type="entry name" value="SMC_prok_B"/>
    <property type="match status" value="1"/>
</dbReference>
<evidence type="ECO:0000256" key="6">
    <source>
        <dbReference type="HAMAP-Rule" id="MF_01894"/>
    </source>
</evidence>
<keyword evidence="5 6" id="KW-0238">DNA-binding</keyword>
<evidence type="ECO:0000313" key="10">
    <source>
        <dbReference type="Proteomes" id="UP000830835"/>
    </source>
</evidence>
<evidence type="ECO:0000256" key="3">
    <source>
        <dbReference type="ARBA" id="ARBA00022840"/>
    </source>
</evidence>
<comment type="similarity">
    <text evidence="6">Belongs to the SMC family.</text>
</comment>